<keyword evidence="2" id="KW-0472">Membrane</keyword>
<evidence type="ECO:0000313" key="4">
    <source>
        <dbReference type="WBParaSite" id="Gr19_v10_g3973.t1"/>
    </source>
</evidence>
<feature type="region of interest" description="Disordered" evidence="1">
    <location>
        <begin position="73"/>
        <end position="103"/>
    </location>
</feature>
<reference evidence="4" key="1">
    <citation type="submission" date="2022-11" db="UniProtKB">
        <authorList>
            <consortium name="WormBaseParasite"/>
        </authorList>
    </citation>
    <scope>IDENTIFICATION</scope>
</reference>
<evidence type="ECO:0000313" key="3">
    <source>
        <dbReference type="Proteomes" id="UP000887572"/>
    </source>
</evidence>
<feature type="compositionally biased region" description="Polar residues" evidence="1">
    <location>
        <begin position="78"/>
        <end position="87"/>
    </location>
</feature>
<name>A0A914HRG8_GLORO</name>
<evidence type="ECO:0000256" key="1">
    <source>
        <dbReference type="SAM" id="MobiDB-lite"/>
    </source>
</evidence>
<dbReference type="AlphaFoldDB" id="A0A914HRG8"/>
<keyword evidence="2" id="KW-0812">Transmembrane</keyword>
<keyword evidence="2" id="KW-1133">Transmembrane helix</keyword>
<sequence>MASSQEELSKMTVVHLRKKLKAGTCQSVPTAMVSHIIITIWVAVVVIVVRVLACSNCNAPGCISRECLQGRGAGAGGVQNQRRTSPQSPIPMEMENRGRARASRAASKQKLAYAVDPAVEPPQTTTNATMAVAQHILVKLEKHPLFQQLMVKLGIGGIMEHGAIAFSAEATDSTNKGS</sequence>
<proteinExistence type="predicted"/>
<organism evidence="3 4">
    <name type="scientific">Globodera rostochiensis</name>
    <name type="common">Golden nematode worm</name>
    <name type="synonym">Heterodera rostochiensis</name>
    <dbReference type="NCBI Taxonomy" id="31243"/>
    <lineage>
        <taxon>Eukaryota</taxon>
        <taxon>Metazoa</taxon>
        <taxon>Ecdysozoa</taxon>
        <taxon>Nematoda</taxon>
        <taxon>Chromadorea</taxon>
        <taxon>Rhabditida</taxon>
        <taxon>Tylenchina</taxon>
        <taxon>Tylenchomorpha</taxon>
        <taxon>Tylenchoidea</taxon>
        <taxon>Heteroderidae</taxon>
        <taxon>Heteroderinae</taxon>
        <taxon>Globodera</taxon>
    </lineage>
</organism>
<dbReference type="Proteomes" id="UP000887572">
    <property type="component" value="Unplaced"/>
</dbReference>
<dbReference type="WBParaSite" id="Gr19_v10_g3973.t1">
    <property type="protein sequence ID" value="Gr19_v10_g3973.t1"/>
    <property type="gene ID" value="Gr19_v10_g3973"/>
</dbReference>
<evidence type="ECO:0000256" key="2">
    <source>
        <dbReference type="SAM" id="Phobius"/>
    </source>
</evidence>
<feature type="transmembrane region" description="Helical" evidence="2">
    <location>
        <begin position="27"/>
        <end position="53"/>
    </location>
</feature>
<accession>A0A914HRG8</accession>
<protein>
    <submittedName>
        <fullName evidence="4">CCHC-type domain-containing protein</fullName>
    </submittedName>
</protein>
<keyword evidence="3" id="KW-1185">Reference proteome</keyword>